<evidence type="ECO:0000256" key="9">
    <source>
        <dbReference type="ARBA" id="ARBA00034808"/>
    </source>
</evidence>
<evidence type="ECO:0000256" key="7">
    <source>
        <dbReference type="ARBA" id="ARBA00023254"/>
    </source>
</evidence>
<comment type="catalytic activity">
    <reaction evidence="8">
        <text>Couples ATP hydrolysis with the unwinding of duplex DNA by translocating in the 3'-5' direction.</text>
        <dbReference type="EC" id="5.6.2.4"/>
    </reaction>
</comment>
<accession>A0A8E0RQM4</accession>
<dbReference type="Gene3D" id="1.10.10.10">
    <property type="entry name" value="Winged helix-like DNA-binding domain superfamily/Winged helix DNA-binding domain"/>
    <property type="match status" value="1"/>
</dbReference>
<evidence type="ECO:0000313" key="14">
    <source>
        <dbReference type="Proteomes" id="UP000728185"/>
    </source>
</evidence>
<dbReference type="OrthoDB" id="5575at2759"/>
<dbReference type="EMBL" id="LUCM01010403">
    <property type="protein sequence ID" value="KAA0185517.1"/>
    <property type="molecule type" value="Genomic_DNA"/>
</dbReference>
<sequence length="1371" mass="152800">QNQIFHNSNSLVVCAPTGCGKTVVFELNIVKYLCQSDEDSLGESSCIIYVAPLKSLCTQKYSEWCAKFSAFQLSCILSTGDADALNIQEIYPRTLIVTTPEKLDAVLKSQDNCTRFLSSVKYCFVDEIHMIRNLDRGPTLEALITRIKTCANTRFVCVSATMSNSEDIAIWLGTSKNKAVFYNFGDEFRPTPVKKLVIGYPRRSNQTIFQFDSTLNYKVKTILEAYSENKPVLVFCTTRRNTSQLARDLIHSYQFVASKELQEKRMALAGSIKETNLKECFEGGVGYHHAGLAAEDREIVETAFTIGCLPVLASTSTLAMGLNLPAHLVVIKNTEQLVNGSLRGYSATQLAQMIGRAGRPPFDTEGMAIVMTSNELKSHYEKALQQTDLIESCLLNVLARCLNTEVVLGTVTSLSSAIRWVQSTFLYVRMRKAPQYYGLPGLDTTEKLDHHIKQLCSGILKEMGELGLVQIDANAAIVIPTDLGKLMMKYHLEIQTMRMIWQMAGNETVEQIITFIASCQELGDIQLRSSEKTTLNNMNRSRGVNALRYPMTGRIATVQMKIVCLIQAYLGKLPITDFALEKDMKRIVWCANRITRALSSLLWLDEKESQEGETTINSMDPADASVMQMKPLTLSNASPQKPAVCCKYTYTVSVLELQKSFQFGSWLNRPLASLFSISNVGASDIDGLISHGYLSLTAVRTLTPKSFEQMLNKEPPFGENTYAGIQRIPKYDLDIMQLPSDNPERARIRFTVGMTHICKTDTVIVLIGDASNTLLRKIRIKSDELIPSGYTEHLDLPYSERSSHLNASVISANYAGIDLHTTFPVVVPDDESTWTKLDPVQPSELSIGFVEVNLSGSVYHVTNAEKLSENQSKLSRPAIEQANFEEFSKLSTNVYTNKTLKKRALSSPSPDRLAKHPKSHLNKVWTEKVKSNASRMTYTRMSVTPSSAPKAPMIQTSMLDYVRPRTSHSGSLRNFESSYSHACLKFKDGRHTQDPSLTNSQKRARLRRFRWNPRSVQIPISFGEVGPDSTCTMPPGEPYVAGDCTKKTIFHYQTPCTSRCVNPPDSSIAKTNVDYFLEIKSTTMLPVSPIGLLREETENQDQSSISSSGSDAMDLGLSEVTHRVENENVGELTTNNSGANLSPLKPFKHLNEMVGALELEQHAGMQVSDQTVTNRHWKNNPQNLNSPAARKMHHGTCIEGDTFGSTAVNSPLVNDIQTPGIRLINSKVSMIRQIKTSASVTGWISARVPVSDISCISRPDFNHKTPQTLRSSQFKPSVDAEYNKFLCKWKTLELPNYSHSKKSKSPLDTELYEQGWQDLSCTIRLTELLKKYGINEANTPSPTLETPSCELRSYIQTINVSLTAENDISFV</sequence>
<feature type="domain" description="Helicase ATP-binding" evidence="11">
    <location>
        <begin position="2"/>
        <end position="180"/>
    </location>
</feature>
<comment type="caution">
    <text evidence="13">The sequence shown here is derived from an EMBL/GenBank/DDBJ whole genome shotgun (WGS) entry which is preliminary data.</text>
</comment>
<dbReference type="Pfam" id="PF02889">
    <property type="entry name" value="Sec63"/>
    <property type="match status" value="1"/>
</dbReference>
<evidence type="ECO:0000256" key="1">
    <source>
        <dbReference type="ARBA" id="ARBA00010140"/>
    </source>
</evidence>
<evidence type="ECO:0000256" key="3">
    <source>
        <dbReference type="ARBA" id="ARBA00022801"/>
    </source>
</evidence>
<dbReference type="SUPFAM" id="SSF46785">
    <property type="entry name" value="Winged helix' DNA-binding domain"/>
    <property type="match status" value="1"/>
</dbReference>
<dbReference type="GO" id="GO:0016787">
    <property type="term" value="F:hydrolase activity"/>
    <property type="evidence" value="ECO:0007669"/>
    <property type="project" value="UniProtKB-KW"/>
</dbReference>
<dbReference type="PANTHER" id="PTHR47835:SF3">
    <property type="entry name" value="HELICASE FOR MEIOSIS 1"/>
    <property type="match status" value="1"/>
</dbReference>
<dbReference type="PANTHER" id="PTHR47835">
    <property type="entry name" value="HFM1, ATP DEPENDENT DNA HELICASE HOMOLOG"/>
    <property type="match status" value="1"/>
</dbReference>
<keyword evidence="7" id="KW-0469">Meiosis</keyword>
<evidence type="ECO:0000256" key="4">
    <source>
        <dbReference type="ARBA" id="ARBA00022806"/>
    </source>
</evidence>
<dbReference type="FunFam" id="1.10.10.10:FF:000012">
    <property type="entry name" value="U5 small nuclear ribonucleoprotein helicase"/>
    <property type="match status" value="1"/>
</dbReference>
<feature type="domain" description="Helicase C-terminal" evidence="12">
    <location>
        <begin position="218"/>
        <end position="406"/>
    </location>
</feature>
<dbReference type="GO" id="GO:0005524">
    <property type="term" value="F:ATP binding"/>
    <property type="evidence" value="ECO:0007669"/>
    <property type="project" value="UniProtKB-KW"/>
</dbReference>
<evidence type="ECO:0000256" key="6">
    <source>
        <dbReference type="ARBA" id="ARBA00023235"/>
    </source>
</evidence>
<dbReference type="EC" id="5.6.2.4" evidence="9"/>
<organism evidence="13 14">
    <name type="scientific">Fasciolopsis buskii</name>
    <dbReference type="NCBI Taxonomy" id="27845"/>
    <lineage>
        <taxon>Eukaryota</taxon>
        <taxon>Metazoa</taxon>
        <taxon>Spiralia</taxon>
        <taxon>Lophotrochozoa</taxon>
        <taxon>Platyhelminthes</taxon>
        <taxon>Trematoda</taxon>
        <taxon>Digenea</taxon>
        <taxon>Plagiorchiida</taxon>
        <taxon>Echinostomata</taxon>
        <taxon>Echinostomatoidea</taxon>
        <taxon>Fasciolidae</taxon>
        <taxon>Fasciolopsis</taxon>
    </lineage>
</organism>
<evidence type="ECO:0000256" key="5">
    <source>
        <dbReference type="ARBA" id="ARBA00022840"/>
    </source>
</evidence>
<dbReference type="InterPro" id="IPR027417">
    <property type="entry name" value="P-loop_NTPase"/>
</dbReference>
<dbReference type="InterPro" id="IPR001650">
    <property type="entry name" value="Helicase_C-like"/>
</dbReference>
<dbReference type="InterPro" id="IPR052247">
    <property type="entry name" value="Meiotic_Crossover_Helicase"/>
</dbReference>
<dbReference type="SMART" id="SM00973">
    <property type="entry name" value="Sec63"/>
    <property type="match status" value="1"/>
</dbReference>
<comment type="catalytic activity">
    <reaction evidence="10">
        <text>ATP + H2O = ADP + phosphate + H(+)</text>
        <dbReference type="Rhea" id="RHEA:13065"/>
        <dbReference type="ChEBI" id="CHEBI:15377"/>
        <dbReference type="ChEBI" id="CHEBI:15378"/>
        <dbReference type="ChEBI" id="CHEBI:30616"/>
        <dbReference type="ChEBI" id="CHEBI:43474"/>
        <dbReference type="ChEBI" id="CHEBI:456216"/>
        <dbReference type="EC" id="5.6.2.4"/>
    </reaction>
</comment>
<keyword evidence="14" id="KW-1185">Reference proteome</keyword>
<evidence type="ECO:0000259" key="11">
    <source>
        <dbReference type="PROSITE" id="PS51192"/>
    </source>
</evidence>
<keyword evidence="2" id="KW-0547">Nucleotide-binding</keyword>
<dbReference type="SMART" id="SM00490">
    <property type="entry name" value="HELICc"/>
    <property type="match status" value="1"/>
</dbReference>
<keyword evidence="6" id="KW-0413">Isomerase</keyword>
<dbReference type="PROSITE" id="PS51192">
    <property type="entry name" value="HELICASE_ATP_BIND_1"/>
    <property type="match status" value="1"/>
</dbReference>
<name>A0A8E0RQM4_9TREM</name>
<evidence type="ECO:0000256" key="10">
    <source>
        <dbReference type="ARBA" id="ARBA00048988"/>
    </source>
</evidence>
<feature type="non-terminal residue" evidence="13">
    <location>
        <position position="1371"/>
    </location>
</feature>
<keyword evidence="4 13" id="KW-0347">Helicase</keyword>
<keyword evidence="3" id="KW-0378">Hydrolase</keyword>
<dbReference type="InterPro" id="IPR014001">
    <property type="entry name" value="Helicase_ATP-bd"/>
</dbReference>
<dbReference type="SMART" id="SM00487">
    <property type="entry name" value="DEXDc"/>
    <property type="match status" value="1"/>
</dbReference>
<protein>
    <recommendedName>
        <fullName evidence="9">DNA 3'-5' helicase</fullName>
        <ecNumber evidence="9">5.6.2.4</ecNumber>
    </recommendedName>
</protein>
<dbReference type="Pfam" id="PF00271">
    <property type="entry name" value="Helicase_C"/>
    <property type="match status" value="1"/>
</dbReference>
<proteinExistence type="inferred from homology"/>
<evidence type="ECO:0000313" key="13">
    <source>
        <dbReference type="EMBL" id="KAA0185517.1"/>
    </source>
</evidence>
<dbReference type="CDD" id="cd18795">
    <property type="entry name" value="SF2_C_Ski2"/>
    <property type="match status" value="1"/>
</dbReference>
<dbReference type="GO" id="GO:0003676">
    <property type="term" value="F:nucleic acid binding"/>
    <property type="evidence" value="ECO:0007669"/>
    <property type="project" value="InterPro"/>
</dbReference>
<evidence type="ECO:0000259" key="12">
    <source>
        <dbReference type="PROSITE" id="PS51194"/>
    </source>
</evidence>
<dbReference type="SUPFAM" id="SSF52540">
    <property type="entry name" value="P-loop containing nucleoside triphosphate hydrolases"/>
    <property type="match status" value="1"/>
</dbReference>
<dbReference type="PROSITE" id="PS51194">
    <property type="entry name" value="HELICASE_CTER"/>
    <property type="match status" value="1"/>
</dbReference>
<dbReference type="InterPro" id="IPR036388">
    <property type="entry name" value="WH-like_DNA-bd_sf"/>
</dbReference>
<dbReference type="SUPFAM" id="SSF158702">
    <property type="entry name" value="Sec63 N-terminal domain-like"/>
    <property type="match status" value="1"/>
</dbReference>
<dbReference type="GO" id="GO:0051321">
    <property type="term" value="P:meiotic cell cycle"/>
    <property type="evidence" value="ECO:0007669"/>
    <property type="project" value="UniProtKB-KW"/>
</dbReference>
<dbReference type="GO" id="GO:0043138">
    <property type="term" value="F:3'-5' DNA helicase activity"/>
    <property type="evidence" value="ECO:0007669"/>
    <property type="project" value="UniProtKB-EC"/>
</dbReference>
<reference evidence="13" key="1">
    <citation type="submission" date="2019-05" db="EMBL/GenBank/DDBJ databases">
        <title>Annotation for the trematode Fasciolopsis buski.</title>
        <authorList>
            <person name="Choi Y.-J."/>
        </authorList>
    </citation>
    <scope>NUCLEOTIDE SEQUENCE</scope>
    <source>
        <strain evidence="13">HT</strain>
        <tissue evidence="13">Whole worm</tissue>
    </source>
</reference>
<dbReference type="Gene3D" id="1.10.3380.10">
    <property type="entry name" value="Sec63 N-terminal domain-like domain"/>
    <property type="match status" value="1"/>
</dbReference>
<dbReference type="InterPro" id="IPR057842">
    <property type="entry name" value="WH_MER3"/>
</dbReference>
<dbReference type="InterPro" id="IPR036390">
    <property type="entry name" value="WH_DNA-bd_sf"/>
</dbReference>
<dbReference type="InterPro" id="IPR004179">
    <property type="entry name" value="Sec63-dom"/>
</dbReference>
<dbReference type="Gene3D" id="3.40.50.300">
    <property type="entry name" value="P-loop containing nucleotide triphosphate hydrolases"/>
    <property type="match status" value="2"/>
</dbReference>
<keyword evidence="5" id="KW-0067">ATP-binding</keyword>
<evidence type="ECO:0000256" key="8">
    <source>
        <dbReference type="ARBA" id="ARBA00034617"/>
    </source>
</evidence>
<dbReference type="Proteomes" id="UP000728185">
    <property type="component" value="Unassembled WGS sequence"/>
</dbReference>
<dbReference type="Pfam" id="PF23445">
    <property type="entry name" value="WHD_SNRNP200"/>
    <property type="match status" value="1"/>
</dbReference>
<dbReference type="Pfam" id="PF00270">
    <property type="entry name" value="DEAD"/>
    <property type="match status" value="1"/>
</dbReference>
<evidence type="ECO:0000256" key="2">
    <source>
        <dbReference type="ARBA" id="ARBA00022741"/>
    </source>
</evidence>
<comment type="similarity">
    <text evidence="1">Belongs to the helicase family. SKI2 subfamily.</text>
</comment>
<gene>
    <name evidence="13" type="ORF">FBUS_06461</name>
</gene>
<dbReference type="InterPro" id="IPR011545">
    <property type="entry name" value="DEAD/DEAH_box_helicase_dom"/>
</dbReference>